<sequence length="42" mass="5328">MRIKGYKKDFEFCIRELNKKFNIIYLYSFENIFTYANKYLVY</sequence>
<keyword evidence="2" id="KW-1185">Reference proteome</keyword>
<organism evidence="1 2">
    <name type="scientific">Cetraspora pellucida</name>
    <dbReference type="NCBI Taxonomy" id="1433469"/>
    <lineage>
        <taxon>Eukaryota</taxon>
        <taxon>Fungi</taxon>
        <taxon>Fungi incertae sedis</taxon>
        <taxon>Mucoromycota</taxon>
        <taxon>Glomeromycotina</taxon>
        <taxon>Glomeromycetes</taxon>
        <taxon>Diversisporales</taxon>
        <taxon>Gigasporaceae</taxon>
        <taxon>Cetraspora</taxon>
    </lineage>
</organism>
<evidence type="ECO:0000313" key="1">
    <source>
        <dbReference type="EMBL" id="CAG8464477.1"/>
    </source>
</evidence>
<comment type="caution">
    <text evidence="1">The sequence shown here is derived from an EMBL/GenBank/DDBJ whole genome shotgun (WGS) entry which is preliminary data.</text>
</comment>
<evidence type="ECO:0000313" key="2">
    <source>
        <dbReference type="Proteomes" id="UP000789366"/>
    </source>
</evidence>
<reference evidence="1" key="1">
    <citation type="submission" date="2021-06" db="EMBL/GenBank/DDBJ databases">
        <authorList>
            <person name="Kallberg Y."/>
            <person name="Tangrot J."/>
            <person name="Rosling A."/>
        </authorList>
    </citation>
    <scope>NUCLEOTIDE SEQUENCE</scope>
    <source>
        <strain evidence="1">28 12/20/2015</strain>
    </source>
</reference>
<dbReference type="EMBL" id="CAJVPW010000746">
    <property type="protein sequence ID" value="CAG8464477.1"/>
    <property type="molecule type" value="Genomic_DNA"/>
</dbReference>
<dbReference type="Proteomes" id="UP000789366">
    <property type="component" value="Unassembled WGS sequence"/>
</dbReference>
<protein>
    <submittedName>
        <fullName evidence="1">10498_t:CDS:1</fullName>
    </submittedName>
</protein>
<name>A0ACA9KDD2_9GLOM</name>
<proteinExistence type="predicted"/>
<accession>A0ACA9KDD2</accession>
<gene>
    <name evidence="1" type="ORF">SPELUC_LOCUS1406</name>
</gene>